<feature type="transmembrane region" description="Helical" evidence="7">
    <location>
        <begin position="139"/>
        <end position="160"/>
    </location>
</feature>
<evidence type="ECO:0000256" key="1">
    <source>
        <dbReference type="ARBA" id="ARBA00004651"/>
    </source>
</evidence>
<evidence type="ECO:0000256" key="4">
    <source>
        <dbReference type="ARBA" id="ARBA00022692"/>
    </source>
</evidence>
<dbReference type="SUPFAM" id="SSF161098">
    <property type="entry name" value="MetI-like"/>
    <property type="match status" value="1"/>
</dbReference>
<keyword evidence="2 7" id="KW-0813">Transport</keyword>
<feature type="transmembrane region" description="Helical" evidence="7">
    <location>
        <begin position="76"/>
        <end position="96"/>
    </location>
</feature>
<evidence type="ECO:0000259" key="8">
    <source>
        <dbReference type="PROSITE" id="PS50928"/>
    </source>
</evidence>
<dbReference type="AlphaFoldDB" id="A0A4Q9DK33"/>
<reference evidence="9 10" key="1">
    <citation type="submission" date="2019-02" db="EMBL/GenBank/DDBJ databases">
        <title>Paenibacillus sp. nov., isolated from surface-sterilized tissue of Thalictrum simplex L.</title>
        <authorList>
            <person name="Tuo L."/>
        </authorList>
    </citation>
    <scope>NUCLEOTIDE SEQUENCE [LARGE SCALE GENOMIC DNA]</scope>
    <source>
        <strain evidence="9 10">N2SHLJ1</strain>
    </source>
</reference>
<proteinExistence type="inferred from homology"/>
<dbReference type="GO" id="GO:0005886">
    <property type="term" value="C:plasma membrane"/>
    <property type="evidence" value="ECO:0007669"/>
    <property type="project" value="UniProtKB-SubCell"/>
</dbReference>
<evidence type="ECO:0000256" key="2">
    <source>
        <dbReference type="ARBA" id="ARBA00022448"/>
    </source>
</evidence>
<evidence type="ECO:0000256" key="7">
    <source>
        <dbReference type="RuleBase" id="RU363032"/>
    </source>
</evidence>
<dbReference type="Gene3D" id="1.10.3720.10">
    <property type="entry name" value="MetI-like"/>
    <property type="match status" value="1"/>
</dbReference>
<accession>A0A4Q9DK33</accession>
<feature type="transmembrane region" description="Helical" evidence="7">
    <location>
        <begin position="181"/>
        <end position="204"/>
    </location>
</feature>
<evidence type="ECO:0000256" key="3">
    <source>
        <dbReference type="ARBA" id="ARBA00022475"/>
    </source>
</evidence>
<keyword evidence="10" id="KW-1185">Reference proteome</keyword>
<evidence type="ECO:0000313" key="10">
    <source>
        <dbReference type="Proteomes" id="UP000293142"/>
    </source>
</evidence>
<comment type="similarity">
    <text evidence="7">Belongs to the binding-protein-dependent transport system permease family.</text>
</comment>
<feature type="domain" description="ABC transmembrane type-1" evidence="8">
    <location>
        <begin position="73"/>
        <end position="277"/>
    </location>
</feature>
<gene>
    <name evidence="9" type="ORF">EYB31_28750</name>
</gene>
<feature type="transmembrane region" description="Helical" evidence="7">
    <location>
        <begin position="12"/>
        <end position="30"/>
    </location>
</feature>
<keyword evidence="5 7" id="KW-1133">Transmembrane helix</keyword>
<sequence length="292" mass="32212">MKETFGEKLANGAINLFLLVISVSTLYPFWHVLMYSISDPKLAMGGGIFLVPRGLSLASFDILLGSKGIFTAYWNSLVRLVAGTFINLLFTAMLAYPLSMRRFLGRNVITLLIFFTMLFSGGMIPSYLLVKQLGLLDSIWALIIPTAISAWNLLIMKNYFQTIPPELEESANIDGASPARVLVSVILPVSMPVIAAIALFYGVAHWNSYFDAILYINSQKQQVLQVFLRTMLNGSSLQQVQGADNFATNIGMVTEESVKMATIIASVLPMLLIYPFLQKYYVKGVLIGSVKG</sequence>
<name>A0A4Q9DK33_9BACL</name>
<dbReference type="PANTHER" id="PTHR43744:SF9">
    <property type="entry name" value="POLYGALACTURONAN_RHAMNOGALACTURONAN TRANSPORT SYSTEM PERMEASE PROTEIN YTCP"/>
    <property type="match status" value="1"/>
</dbReference>
<protein>
    <submittedName>
        <fullName evidence="9">Carbohydrate ABC transporter permease</fullName>
    </submittedName>
</protein>
<keyword evidence="3" id="KW-1003">Cell membrane</keyword>
<dbReference type="RefSeq" id="WP_131016946.1">
    <property type="nucleotide sequence ID" value="NZ_SIRE01000024.1"/>
</dbReference>
<evidence type="ECO:0000256" key="5">
    <source>
        <dbReference type="ARBA" id="ARBA00022989"/>
    </source>
</evidence>
<dbReference type="Pfam" id="PF00528">
    <property type="entry name" value="BPD_transp_1"/>
    <property type="match status" value="1"/>
</dbReference>
<organism evidence="9 10">
    <name type="scientific">Paenibacillus thalictri</name>
    <dbReference type="NCBI Taxonomy" id="2527873"/>
    <lineage>
        <taxon>Bacteria</taxon>
        <taxon>Bacillati</taxon>
        <taxon>Bacillota</taxon>
        <taxon>Bacilli</taxon>
        <taxon>Bacillales</taxon>
        <taxon>Paenibacillaceae</taxon>
        <taxon>Paenibacillus</taxon>
    </lineage>
</organism>
<dbReference type="CDD" id="cd06261">
    <property type="entry name" value="TM_PBP2"/>
    <property type="match status" value="1"/>
</dbReference>
<comment type="subcellular location">
    <subcellularLocation>
        <location evidence="1 7">Cell membrane</location>
        <topology evidence="1 7">Multi-pass membrane protein</topology>
    </subcellularLocation>
</comment>
<keyword evidence="6 7" id="KW-0472">Membrane</keyword>
<dbReference type="OrthoDB" id="157184at2"/>
<evidence type="ECO:0000256" key="6">
    <source>
        <dbReference type="ARBA" id="ARBA00023136"/>
    </source>
</evidence>
<feature type="transmembrane region" description="Helical" evidence="7">
    <location>
        <begin position="108"/>
        <end position="127"/>
    </location>
</feature>
<evidence type="ECO:0000313" key="9">
    <source>
        <dbReference type="EMBL" id="TBL72379.1"/>
    </source>
</evidence>
<keyword evidence="4 7" id="KW-0812">Transmembrane</keyword>
<dbReference type="EMBL" id="SIRE01000024">
    <property type="protein sequence ID" value="TBL72379.1"/>
    <property type="molecule type" value="Genomic_DNA"/>
</dbReference>
<comment type="caution">
    <text evidence="9">The sequence shown here is derived from an EMBL/GenBank/DDBJ whole genome shotgun (WGS) entry which is preliminary data.</text>
</comment>
<dbReference type="PROSITE" id="PS50928">
    <property type="entry name" value="ABC_TM1"/>
    <property type="match status" value="1"/>
</dbReference>
<dbReference type="PANTHER" id="PTHR43744">
    <property type="entry name" value="ABC TRANSPORTER PERMEASE PROTEIN MG189-RELATED-RELATED"/>
    <property type="match status" value="1"/>
</dbReference>
<dbReference type="InterPro" id="IPR000515">
    <property type="entry name" value="MetI-like"/>
</dbReference>
<dbReference type="InterPro" id="IPR035906">
    <property type="entry name" value="MetI-like_sf"/>
</dbReference>
<dbReference type="GO" id="GO:0055085">
    <property type="term" value="P:transmembrane transport"/>
    <property type="evidence" value="ECO:0007669"/>
    <property type="project" value="InterPro"/>
</dbReference>
<dbReference type="Proteomes" id="UP000293142">
    <property type="component" value="Unassembled WGS sequence"/>
</dbReference>
<feature type="transmembrane region" description="Helical" evidence="7">
    <location>
        <begin position="258"/>
        <end position="277"/>
    </location>
</feature>